<dbReference type="SUPFAM" id="SSF53335">
    <property type="entry name" value="S-adenosyl-L-methionine-dependent methyltransferases"/>
    <property type="match status" value="1"/>
</dbReference>
<keyword evidence="2" id="KW-0808">Transferase</keyword>
<dbReference type="GeneID" id="12417778"/>
<organism evidence="2 3">
    <name type="scientific">Saccharolobus islandicus (strain REY15A)</name>
    <name type="common">Sulfolobus islandicus</name>
    <dbReference type="NCBI Taxonomy" id="930945"/>
    <lineage>
        <taxon>Archaea</taxon>
        <taxon>Thermoproteota</taxon>
        <taxon>Thermoprotei</taxon>
        <taxon>Sulfolobales</taxon>
        <taxon>Sulfolobaceae</taxon>
        <taxon>Saccharolobus</taxon>
    </lineage>
</organism>
<dbReference type="GO" id="GO:0032259">
    <property type="term" value="P:methylation"/>
    <property type="evidence" value="ECO:0007669"/>
    <property type="project" value="UniProtKB-KW"/>
</dbReference>
<dbReference type="EMBL" id="CP002425">
    <property type="protein sequence ID" value="ADX84951.1"/>
    <property type="molecule type" value="Genomic_DNA"/>
</dbReference>
<dbReference type="GO" id="GO:0008168">
    <property type="term" value="F:methyltransferase activity"/>
    <property type="evidence" value="ECO:0007669"/>
    <property type="project" value="UniProtKB-KW"/>
</dbReference>
<dbReference type="STRING" id="930945.SiRe_0878"/>
<protein>
    <submittedName>
        <fullName evidence="2">Methyltransferase FkbM family</fullName>
    </submittedName>
</protein>
<proteinExistence type="predicted"/>
<dbReference type="AlphaFoldDB" id="F0NE15"/>
<dbReference type="InterPro" id="IPR006342">
    <property type="entry name" value="FkbM_mtfrase"/>
</dbReference>
<dbReference type="InterPro" id="IPR029063">
    <property type="entry name" value="SAM-dependent_MTases_sf"/>
</dbReference>
<keyword evidence="3" id="KW-1185">Reference proteome</keyword>
<dbReference type="PANTHER" id="PTHR34203">
    <property type="entry name" value="METHYLTRANSFERASE, FKBM FAMILY PROTEIN"/>
    <property type="match status" value="1"/>
</dbReference>
<name>F0NE15_SACI5</name>
<dbReference type="NCBIfam" id="TIGR01444">
    <property type="entry name" value="fkbM_fam"/>
    <property type="match status" value="1"/>
</dbReference>
<dbReference type="KEGG" id="sir:SiRe_0878"/>
<dbReference type="Pfam" id="PF05050">
    <property type="entry name" value="Methyltransf_21"/>
    <property type="match status" value="1"/>
</dbReference>
<evidence type="ECO:0000259" key="1">
    <source>
        <dbReference type="Pfam" id="PF05050"/>
    </source>
</evidence>
<evidence type="ECO:0000313" key="2">
    <source>
        <dbReference type="EMBL" id="ADX84951.1"/>
    </source>
</evidence>
<evidence type="ECO:0000313" key="3">
    <source>
        <dbReference type="Proteomes" id="UP000002664"/>
    </source>
</evidence>
<dbReference type="InterPro" id="IPR052514">
    <property type="entry name" value="SAM-dependent_MTase"/>
</dbReference>
<dbReference type="eggNOG" id="arCOG01400">
    <property type="taxonomic scope" value="Archaea"/>
</dbReference>
<feature type="domain" description="Methyltransferase FkbM" evidence="1">
    <location>
        <begin position="150"/>
        <end position="298"/>
    </location>
</feature>
<dbReference type="Gene3D" id="3.40.50.150">
    <property type="entry name" value="Vaccinia Virus protein VP39"/>
    <property type="match status" value="1"/>
</dbReference>
<dbReference type="HOGENOM" id="CLU_063181_0_0_2"/>
<accession>F0NE15</accession>
<dbReference type="PANTHER" id="PTHR34203:SF15">
    <property type="entry name" value="SLL1173 PROTEIN"/>
    <property type="match status" value="1"/>
</dbReference>
<reference evidence="2 3" key="1">
    <citation type="journal article" date="2011" name="J. Bacteriol.">
        <title>Genome analyses of icelandic strains of Sulfolobus islandicus, model organisms for genetic and virus-host interaction studies.</title>
        <authorList>
            <person name="Guo L."/>
            <person name="Brugger K."/>
            <person name="Liu C."/>
            <person name="Shah S.A."/>
            <person name="Zheng H."/>
            <person name="Zhu Y."/>
            <person name="Wang S."/>
            <person name="Lillestol R.K."/>
            <person name="Chen L."/>
            <person name="Frank J."/>
            <person name="Prangishvili D."/>
            <person name="Paulin L."/>
            <person name="She Q."/>
            <person name="Huang L."/>
            <person name="Garrett R.A."/>
        </authorList>
    </citation>
    <scope>NUCLEOTIDE SEQUENCE [LARGE SCALE GENOMIC DNA]</scope>
    <source>
        <strain evidence="2 3">REY15A</strain>
    </source>
</reference>
<keyword evidence="2" id="KW-0489">Methyltransferase</keyword>
<dbReference type="Proteomes" id="UP000002664">
    <property type="component" value="Chromosome"/>
</dbReference>
<gene>
    <name evidence="2" type="ordered locus">SiRe_0878</name>
</gene>
<dbReference type="RefSeq" id="WP_014513832.1">
    <property type="nucleotide sequence ID" value="NC_017276.1"/>
</dbReference>
<sequence length="328" mass="38133">MKLKYIKELRNIRKLSNFFDNTYSTLLQYIEKKEFIELKINGQAVKVSRRLFEQLAYSILSNKISSIEVSGNQIIINNEVRIFSCNDYFNDNLILALNLSEEAKELGWRIEDGLWTNGKVKFLVMLIGVMHSFNYNIYYVEGIKGRDVVDIGGSIGDTAIFYKLHGARNVISVEPLSLPYNLAKTHLKINNVNSVNFIRGALVSNKAKKYMKIPRCYPLYGSGSFSLINQEYTMEEDIPTFTLSEILPDDPYILKMDCEGCEYDIILKDYDTIRQFEIINFHYHEKETGISHHLLIDKLKQDYTIEVYYRPGEEQGKYYGMILAKKKH</sequence>